<dbReference type="PANTHER" id="PTHR43818:SF10">
    <property type="entry name" value="NADH-DEPENDENT DEHYDROGENASE-RELATED"/>
    <property type="match status" value="1"/>
</dbReference>
<accession>A0A517M2W2</accession>
<dbReference type="SUPFAM" id="SSF55347">
    <property type="entry name" value="Glyceraldehyde-3-phosphate dehydrogenase-like, C-terminal domain"/>
    <property type="match status" value="1"/>
</dbReference>
<dbReference type="Pfam" id="PF01408">
    <property type="entry name" value="GFO_IDH_MocA"/>
    <property type="match status" value="1"/>
</dbReference>
<dbReference type="Gene3D" id="3.40.50.720">
    <property type="entry name" value="NAD(P)-binding Rossmann-like Domain"/>
    <property type="match status" value="1"/>
</dbReference>
<keyword evidence="1" id="KW-0732">Signal</keyword>
<dbReference type="OrthoDB" id="255433at2"/>
<evidence type="ECO:0000256" key="1">
    <source>
        <dbReference type="SAM" id="SignalP"/>
    </source>
</evidence>
<organism evidence="4 5">
    <name type="scientific">Rosistilla ulvae</name>
    <dbReference type="NCBI Taxonomy" id="1930277"/>
    <lineage>
        <taxon>Bacteria</taxon>
        <taxon>Pseudomonadati</taxon>
        <taxon>Planctomycetota</taxon>
        <taxon>Planctomycetia</taxon>
        <taxon>Pirellulales</taxon>
        <taxon>Pirellulaceae</taxon>
        <taxon>Rosistilla</taxon>
    </lineage>
</organism>
<dbReference type="PANTHER" id="PTHR43818">
    <property type="entry name" value="BCDNA.GH03377"/>
    <property type="match status" value="1"/>
</dbReference>
<sequence precursor="true">MQAARPTRRTALKTSVAFGGYLIAPEVSAAESTSANEQLNIACIGIGGRGAANVNGVKSQNLVALCDVDQQRAGKVFEQHNQAEKFADYRKMFDKLEKQIDAVVVSTPDHTHFHPSMAAMERGKHLYCEKPMAHSVWEVRQMTKMAVKQDVATQLGCQRHALANMHRSVELIQAGAIGDVSEVYSWVGGSRGMPSIPKTFPKVPETVDWDLWLGPAMPRPYDSTYCPYGWRFWWDFGTGETGNWGCHILDIPFWALGLKYPSRVEGSGPEVDDQRTPKQMATKMHFAEQGVDLHWDHASAGPAKLKELGIDGKGMNTLFIGSKGMLLTGFNKLRLLPEEKFADFKAPQPTIPKSPGFYKEWITACKGGEPATCDFRYSGPLAETVLLGNAAYRAGGSFDWDGPSLTASGNDAVQPFLKSEYRKGWEVAEV</sequence>
<dbReference type="InterPro" id="IPR050463">
    <property type="entry name" value="Gfo/Idh/MocA_oxidrdct_glycsds"/>
</dbReference>
<evidence type="ECO:0000259" key="2">
    <source>
        <dbReference type="Pfam" id="PF01408"/>
    </source>
</evidence>
<dbReference type="Pfam" id="PF19051">
    <property type="entry name" value="GFO_IDH_MocA_C2"/>
    <property type="match status" value="1"/>
</dbReference>
<keyword evidence="5" id="KW-1185">Reference proteome</keyword>
<dbReference type="Gene3D" id="3.30.360.10">
    <property type="entry name" value="Dihydrodipicolinate Reductase, domain 2"/>
    <property type="match status" value="1"/>
</dbReference>
<dbReference type="InterPro" id="IPR043906">
    <property type="entry name" value="Gfo/Idh/MocA_OxRdtase_bact_C"/>
</dbReference>
<dbReference type="GO" id="GO:0000166">
    <property type="term" value="F:nucleotide binding"/>
    <property type="evidence" value="ECO:0007669"/>
    <property type="project" value="InterPro"/>
</dbReference>
<evidence type="ECO:0000259" key="3">
    <source>
        <dbReference type="Pfam" id="PF19051"/>
    </source>
</evidence>
<feature type="domain" description="Gfo/Idh/MocA-like oxidoreductase bacterial type C-terminal" evidence="3">
    <location>
        <begin position="201"/>
        <end position="258"/>
    </location>
</feature>
<dbReference type="Proteomes" id="UP000319557">
    <property type="component" value="Chromosome"/>
</dbReference>
<evidence type="ECO:0000313" key="5">
    <source>
        <dbReference type="Proteomes" id="UP000319557"/>
    </source>
</evidence>
<dbReference type="AlphaFoldDB" id="A0A517M2W2"/>
<dbReference type="SUPFAM" id="SSF51735">
    <property type="entry name" value="NAD(P)-binding Rossmann-fold domains"/>
    <property type="match status" value="1"/>
</dbReference>
<dbReference type="KEGG" id="ruv:EC9_34090"/>
<feature type="signal peptide" evidence="1">
    <location>
        <begin position="1"/>
        <end position="29"/>
    </location>
</feature>
<protein>
    <submittedName>
        <fullName evidence="4">Glucose--fructose oxidoreductase</fullName>
        <ecNumber evidence="4">1.1.99.28</ecNumber>
    </submittedName>
</protein>
<dbReference type="EC" id="1.1.99.28" evidence="4"/>
<evidence type="ECO:0000313" key="4">
    <source>
        <dbReference type="EMBL" id="QDS89212.1"/>
    </source>
</evidence>
<dbReference type="GO" id="GO:0047061">
    <property type="term" value="F:glucose-fructose oxidoreductase activity"/>
    <property type="evidence" value="ECO:0007669"/>
    <property type="project" value="UniProtKB-EC"/>
</dbReference>
<name>A0A517M2W2_9BACT</name>
<gene>
    <name evidence="4" type="primary">gfo_3</name>
    <name evidence="4" type="ORF">EC9_34090</name>
</gene>
<reference evidence="4 5" key="1">
    <citation type="submission" date="2019-02" db="EMBL/GenBank/DDBJ databases">
        <title>Deep-cultivation of Planctomycetes and their phenomic and genomic characterization uncovers novel biology.</title>
        <authorList>
            <person name="Wiegand S."/>
            <person name="Jogler M."/>
            <person name="Boedeker C."/>
            <person name="Pinto D."/>
            <person name="Vollmers J."/>
            <person name="Rivas-Marin E."/>
            <person name="Kohn T."/>
            <person name="Peeters S.H."/>
            <person name="Heuer A."/>
            <person name="Rast P."/>
            <person name="Oberbeckmann S."/>
            <person name="Bunk B."/>
            <person name="Jeske O."/>
            <person name="Meyerdierks A."/>
            <person name="Storesund J.E."/>
            <person name="Kallscheuer N."/>
            <person name="Luecker S."/>
            <person name="Lage O.M."/>
            <person name="Pohl T."/>
            <person name="Merkel B.J."/>
            <person name="Hornburger P."/>
            <person name="Mueller R.-W."/>
            <person name="Bruemmer F."/>
            <person name="Labrenz M."/>
            <person name="Spormann A.M."/>
            <person name="Op den Camp H."/>
            <person name="Overmann J."/>
            <person name="Amann R."/>
            <person name="Jetten M.S.M."/>
            <person name="Mascher T."/>
            <person name="Medema M.H."/>
            <person name="Devos D.P."/>
            <person name="Kaster A.-K."/>
            <person name="Ovreas L."/>
            <person name="Rohde M."/>
            <person name="Galperin M.Y."/>
            <person name="Jogler C."/>
        </authorList>
    </citation>
    <scope>NUCLEOTIDE SEQUENCE [LARGE SCALE GENOMIC DNA]</scope>
    <source>
        <strain evidence="4 5">EC9</strain>
    </source>
</reference>
<feature type="domain" description="Gfo/Idh/MocA-like oxidoreductase N-terminal" evidence="2">
    <location>
        <begin position="40"/>
        <end position="155"/>
    </location>
</feature>
<keyword evidence="4" id="KW-0560">Oxidoreductase</keyword>
<dbReference type="InterPro" id="IPR000683">
    <property type="entry name" value="Gfo/Idh/MocA-like_OxRdtase_N"/>
</dbReference>
<feature type="chain" id="PRO_5022021693" evidence="1">
    <location>
        <begin position="30"/>
        <end position="430"/>
    </location>
</feature>
<dbReference type="RefSeq" id="WP_145346789.1">
    <property type="nucleotide sequence ID" value="NZ_CP036261.1"/>
</dbReference>
<dbReference type="EMBL" id="CP036261">
    <property type="protein sequence ID" value="QDS89212.1"/>
    <property type="molecule type" value="Genomic_DNA"/>
</dbReference>
<dbReference type="InterPro" id="IPR036291">
    <property type="entry name" value="NAD(P)-bd_dom_sf"/>
</dbReference>
<proteinExistence type="predicted"/>